<evidence type="ECO:0000256" key="1">
    <source>
        <dbReference type="SAM" id="MobiDB-lite"/>
    </source>
</evidence>
<feature type="compositionally biased region" description="Acidic residues" evidence="1">
    <location>
        <begin position="72"/>
        <end position="92"/>
    </location>
</feature>
<dbReference type="OrthoDB" id="8066573at2759"/>
<sequence length="111" mass="11958">LRIVVNNYFYKMMKKMLCLTLLVGVFAIINNLPSAAAFPQEEHILEKHEDEAPAPEPADGGEEASEGADGGEGGEEPEEEIATIAHDEEDPSSELPILLGEGEDPTEEPLA</sequence>
<reference evidence="2" key="1">
    <citation type="submission" date="2013-07" db="EMBL/GenBank/DDBJ databases">
        <authorList>
            <person name="Geib S."/>
        </authorList>
    </citation>
    <scope>NUCLEOTIDE SEQUENCE</scope>
</reference>
<feature type="compositionally biased region" description="Acidic residues" evidence="1">
    <location>
        <begin position="101"/>
        <end position="111"/>
    </location>
</feature>
<reference evidence="2" key="2">
    <citation type="journal article" date="2014" name="BMC Genomics">
        <title>A genomic perspective to assessing quality of mass-reared SIT flies used in Mediterranean fruit fly (Ceratitis capitata) eradication in California.</title>
        <authorList>
            <person name="Calla B."/>
            <person name="Hall B."/>
            <person name="Hou S."/>
            <person name="Geib S.M."/>
        </authorList>
    </citation>
    <scope>NUCLEOTIDE SEQUENCE</scope>
</reference>
<feature type="non-terminal residue" evidence="2">
    <location>
        <position position="1"/>
    </location>
</feature>
<accession>W8CEJ1</accession>
<dbReference type="AlphaFoldDB" id="W8CEJ1"/>
<dbReference type="EMBL" id="GAMC01000106">
    <property type="protein sequence ID" value="JAC06450.1"/>
    <property type="molecule type" value="mRNA"/>
</dbReference>
<organism evidence="2">
    <name type="scientific">Ceratitis capitata</name>
    <name type="common">Mediterranean fruit fly</name>
    <name type="synonym">Tephritis capitata</name>
    <dbReference type="NCBI Taxonomy" id="7213"/>
    <lineage>
        <taxon>Eukaryota</taxon>
        <taxon>Metazoa</taxon>
        <taxon>Ecdysozoa</taxon>
        <taxon>Arthropoda</taxon>
        <taxon>Hexapoda</taxon>
        <taxon>Insecta</taxon>
        <taxon>Pterygota</taxon>
        <taxon>Neoptera</taxon>
        <taxon>Endopterygota</taxon>
        <taxon>Diptera</taxon>
        <taxon>Brachycera</taxon>
        <taxon>Muscomorpha</taxon>
        <taxon>Tephritoidea</taxon>
        <taxon>Tephritidae</taxon>
        <taxon>Ceratitis</taxon>
        <taxon>Ceratitis</taxon>
    </lineage>
</organism>
<proteinExistence type="evidence at transcript level"/>
<protein>
    <submittedName>
        <fullName evidence="2">Uncharacterized protein</fullName>
    </submittedName>
</protein>
<feature type="region of interest" description="Disordered" evidence="1">
    <location>
        <begin position="40"/>
        <end position="111"/>
    </location>
</feature>
<name>W8CEJ1_CERCA</name>
<evidence type="ECO:0000313" key="2">
    <source>
        <dbReference type="EMBL" id="JAC06450.1"/>
    </source>
</evidence>
<feature type="compositionally biased region" description="Basic and acidic residues" evidence="1">
    <location>
        <begin position="40"/>
        <end position="51"/>
    </location>
</feature>